<evidence type="ECO:0000313" key="3">
    <source>
        <dbReference type="Proteomes" id="UP001235547"/>
    </source>
</evidence>
<organism evidence="2 3">
    <name type="scientific">Sinorhizobium numidicum</name>
    <dbReference type="NCBI Taxonomy" id="680248"/>
    <lineage>
        <taxon>Bacteria</taxon>
        <taxon>Pseudomonadati</taxon>
        <taxon>Pseudomonadota</taxon>
        <taxon>Alphaproteobacteria</taxon>
        <taxon>Hyphomicrobiales</taxon>
        <taxon>Rhizobiaceae</taxon>
        <taxon>Sinorhizobium/Ensifer group</taxon>
        <taxon>Sinorhizobium</taxon>
    </lineage>
</organism>
<protein>
    <submittedName>
        <fullName evidence="2">Uncharacterized protein</fullName>
    </submittedName>
</protein>
<evidence type="ECO:0000313" key="2">
    <source>
        <dbReference type="EMBL" id="WEX85516.1"/>
    </source>
</evidence>
<feature type="region of interest" description="Disordered" evidence="1">
    <location>
        <begin position="13"/>
        <end position="41"/>
    </location>
</feature>
<dbReference type="RefSeq" id="WP_280736431.1">
    <property type="nucleotide sequence ID" value="NZ_CP120369.1"/>
</dbReference>
<gene>
    <name evidence="2" type="ORF">PYH38_005914</name>
</gene>
<keyword evidence="2" id="KW-0614">Plasmid</keyword>
<geneLocation type="plasmid" evidence="2 3">
    <name>unnamed</name>
</geneLocation>
<sequence>MIEDAADALRRNLTEEAFDPHGSGGDEVGMKSILKRRVDTQ</sequence>
<evidence type="ECO:0000256" key="1">
    <source>
        <dbReference type="SAM" id="MobiDB-lite"/>
    </source>
</evidence>
<dbReference type="Proteomes" id="UP001235547">
    <property type="component" value="Plasmid unnamed"/>
</dbReference>
<reference evidence="2 3" key="1">
    <citation type="submission" date="2023-03" db="EMBL/GenBank/DDBJ databases">
        <authorList>
            <person name="Kaur S."/>
            <person name="Espinosa-Saiz D."/>
            <person name="Velazquez E."/>
            <person name="Menendez E."/>
            <person name="diCenzo G.C."/>
        </authorList>
    </citation>
    <scope>NUCLEOTIDE SEQUENCE [LARGE SCALE GENOMIC DNA]</scope>
    <source>
        <strain evidence="2 3">LMG 27395</strain>
        <plasmid evidence="2 3">unnamed</plasmid>
    </source>
</reference>
<name>A0ABY8D3R7_9HYPH</name>
<dbReference type="EMBL" id="CP120372">
    <property type="protein sequence ID" value="WEX85516.1"/>
    <property type="molecule type" value="Genomic_DNA"/>
</dbReference>
<accession>A0ABY8D3R7</accession>
<keyword evidence="3" id="KW-1185">Reference proteome</keyword>
<proteinExistence type="predicted"/>